<evidence type="ECO:0000256" key="20">
    <source>
        <dbReference type="ARBA" id="ARBA00045078"/>
    </source>
</evidence>
<feature type="transmembrane region" description="Helical" evidence="21">
    <location>
        <begin position="213"/>
        <end position="234"/>
    </location>
</feature>
<evidence type="ECO:0000256" key="19">
    <source>
        <dbReference type="ARBA" id="ARBA00044717"/>
    </source>
</evidence>
<keyword evidence="11" id="KW-0479">Metal-binding</keyword>
<comment type="similarity">
    <text evidence="4">Belongs to the glycosyltransferase 4 family.</text>
</comment>
<comment type="cofactor">
    <cofactor evidence="1">
        <name>Mg(2+)</name>
        <dbReference type="ChEBI" id="CHEBI:18420"/>
    </cofactor>
</comment>
<evidence type="ECO:0000256" key="10">
    <source>
        <dbReference type="ARBA" id="ARBA00022692"/>
    </source>
</evidence>
<evidence type="ECO:0000256" key="18">
    <source>
        <dbReference type="ARBA" id="ARBA00033238"/>
    </source>
</evidence>
<evidence type="ECO:0000256" key="8">
    <source>
        <dbReference type="ARBA" id="ARBA00022676"/>
    </source>
</evidence>
<keyword evidence="9" id="KW-0808">Transferase</keyword>
<dbReference type="InterPro" id="IPR000715">
    <property type="entry name" value="Glycosyl_transferase_4"/>
</dbReference>
<keyword evidence="8" id="KW-0328">Glycosyltransferase</keyword>
<feature type="transmembrane region" description="Helical" evidence="21">
    <location>
        <begin position="6"/>
        <end position="29"/>
    </location>
</feature>
<evidence type="ECO:0000256" key="13">
    <source>
        <dbReference type="ARBA" id="ARBA00022842"/>
    </source>
</evidence>
<evidence type="ECO:0000256" key="2">
    <source>
        <dbReference type="ARBA" id="ARBA00004477"/>
    </source>
</evidence>
<feature type="transmembrane region" description="Helical" evidence="21">
    <location>
        <begin position="303"/>
        <end position="321"/>
    </location>
</feature>
<reference evidence="23 24" key="1">
    <citation type="journal article" date="2023" name="BMC Biol.">
        <title>The compact genome of the sponge Oopsacas minuta (Hexactinellida) is lacking key metazoan core genes.</title>
        <authorList>
            <person name="Santini S."/>
            <person name="Schenkelaars Q."/>
            <person name="Jourda C."/>
            <person name="Duchesne M."/>
            <person name="Belahbib H."/>
            <person name="Rocher C."/>
            <person name="Selva M."/>
            <person name="Riesgo A."/>
            <person name="Vervoort M."/>
            <person name="Leys S.P."/>
            <person name="Kodjabachian L."/>
            <person name="Le Bivic A."/>
            <person name="Borchiellini C."/>
            <person name="Claverie J.M."/>
            <person name="Renard E."/>
        </authorList>
    </citation>
    <scope>NUCLEOTIDE SEQUENCE [LARGE SCALE GENOMIC DNA]</scope>
    <source>
        <strain evidence="23">SPO-2</strain>
    </source>
</reference>
<evidence type="ECO:0000256" key="21">
    <source>
        <dbReference type="SAM" id="Phobius"/>
    </source>
</evidence>
<name>A0AAV7K1Z7_9METZ</name>
<dbReference type="AlphaFoldDB" id="A0AAV7K1Z7"/>
<dbReference type="InterPro" id="IPR033895">
    <property type="entry name" value="GPT"/>
</dbReference>
<comment type="catalytic activity">
    <reaction evidence="20">
        <text>a di-trans,poly-cis-dolichyl phosphate + UDP-N-acetyl-alpha-D-glucosamine = an N-acetyl-alpha-D-glucosaminyl-diphospho-di-trans,poly-cis-dolichol + UMP</text>
        <dbReference type="Rhea" id="RHEA:13289"/>
        <dbReference type="Rhea" id="RHEA-COMP:19498"/>
        <dbReference type="Rhea" id="RHEA-COMP:19507"/>
        <dbReference type="ChEBI" id="CHEBI:57683"/>
        <dbReference type="ChEBI" id="CHEBI:57705"/>
        <dbReference type="ChEBI" id="CHEBI:57865"/>
        <dbReference type="ChEBI" id="CHEBI:58427"/>
        <dbReference type="EC" id="2.7.8.15"/>
    </reaction>
    <physiologicalReaction direction="left-to-right" evidence="20">
        <dbReference type="Rhea" id="RHEA:13290"/>
    </physiologicalReaction>
</comment>
<feature type="transmembrane region" description="Helical" evidence="21">
    <location>
        <begin position="430"/>
        <end position="452"/>
    </location>
</feature>
<keyword evidence="14 21" id="KW-1133">Transmembrane helix</keyword>
<evidence type="ECO:0000259" key="22">
    <source>
        <dbReference type="Pfam" id="PF21383"/>
    </source>
</evidence>
<dbReference type="GO" id="GO:0016757">
    <property type="term" value="F:glycosyltransferase activity"/>
    <property type="evidence" value="ECO:0007669"/>
    <property type="project" value="UniProtKB-KW"/>
</dbReference>
<evidence type="ECO:0000313" key="24">
    <source>
        <dbReference type="Proteomes" id="UP001165289"/>
    </source>
</evidence>
<evidence type="ECO:0000256" key="12">
    <source>
        <dbReference type="ARBA" id="ARBA00022824"/>
    </source>
</evidence>
<keyword evidence="15 21" id="KW-0472">Membrane</keyword>
<dbReference type="CDD" id="cd06855">
    <property type="entry name" value="GT_GPT_euk"/>
    <property type="match status" value="1"/>
</dbReference>
<comment type="function">
    <text evidence="19">UDP-N-acetylglucosamine--dolichyl-phosphate N-acetylglucosaminephosphotransferase that operates in the biosynthetic pathway of dolichol-linked oligosaccharides, the glycan precursors employed in protein asparagine (N)-glycosylation. The assembly of dolichol-linked oligosaccharides begins on the cytosolic side of the endoplasmic reticulum membrane and finishes in its lumen. The sequential addition of sugars to dolichol pyrophosphate produces dolichol-linked oligosaccharides containing fourteen sugars, including two GlcNAcs, nine mannoses and three glucoses. Once assembled, the oligosaccharide is transferred from the lipid to nascent proteins by oligosaccharyltransferases. Catalyzes the initial step of dolichol-linked oligosaccharide biosynthesis, transfering GlcNAc-1-P from cytosolic UDP-GlcNAc onto the carrier lipid dolichyl phosphate (P-dolichol), yielding GlcNAc-P-P-dolichol embedded in the cytoplasmic leaflet of the endoplasmic reticulum membrane.</text>
</comment>
<keyword evidence="12" id="KW-0256">Endoplasmic reticulum</keyword>
<gene>
    <name evidence="23" type="ORF">LOD99_2369</name>
</gene>
<evidence type="ECO:0000313" key="23">
    <source>
        <dbReference type="EMBL" id="KAI6655080.1"/>
    </source>
</evidence>
<feature type="transmembrane region" description="Helical" evidence="21">
    <location>
        <begin position="57"/>
        <end position="79"/>
    </location>
</feature>
<dbReference type="PANTHER" id="PTHR10571">
    <property type="entry name" value="UDP-N-ACETYLGLUCOSAMINE--DOLICHYL-PHOSPHATE N-ACETYLGLUCOSAMINEPHOSPHOTRANSFERASE"/>
    <property type="match status" value="1"/>
</dbReference>
<evidence type="ECO:0000256" key="6">
    <source>
        <dbReference type="ARBA" id="ARBA00013225"/>
    </source>
</evidence>
<comment type="subunit">
    <text evidence="5">Homodimer.</text>
</comment>
<dbReference type="GO" id="GO:0046872">
    <property type="term" value="F:metal ion binding"/>
    <property type="evidence" value="ECO:0007669"/>
    <property type="project" value="UniProtKB-KW"/>
</dbReference>
<dbReference type="GO" id="GO:0005789">
    <property type="term" value="C:endoplasmic reticulum membrane"/>
    <property type="evidence" value="ECO:0007669"/>
    <property type="project" value="UniProtKB-SubCell"/>
</dbReference>
<proteinExistence type="inferred from homology"/>
<sequence>MIHDTSVIFLIGANILLSIFGAILTHHLIKEMSYLFIKANLSGKDLSKKGKPRIPEAIGVIASAVYLIVMFLFIPVPFISQYLSNSRIFSHIPPVNTSSTDSFNNAISYELVNYLAAMLSICCMIFLGFADDVLDLRWRHKLLLPTIASLPLLMVYILSADSTWVTVPRFDFICDMLKSQFGPITFLPIQGRDGLPFDLWRLCPRGQPINLRIFFYIYILLLAVFCTNAINILAGINGIEVGQSVIISGCILTYSILQMPQISLDIPDSLTLFRFSVICPFLGVSLALLWHNWYPARVFVGDTYCNFAGMVLAVIGILGHFSKSLLLFFIPQILNFIFSIPQLFGWIPCPRHRLPKWNETTDRLGMSYTGPFRPSSLPFMGRISFRFLKLFRLVDVKKQLGEDRKMVDMSNLTLINLALKIFGPQHERNVTVLMLVGQILLSLAGFGVKFYLAKLLYTS</sequence>
<feature type="transmembrane region" description="Helical" evidence="21">
    <location>
        <begin position="142"/>
        <end position="159"/>
    </location>
</feature>
<comment type="caution">
    <text evidence="23">The sequence shown here is derived from an EMBL/GenBank/DDBJ whole genome shotgun (WGS) entry which is preliminary data.</text>
</comment>
<dbReference type="EMBL" id="JAKMXF010000210">
    <property type="protein sequence ID" value="KAI6655080.1"/>
    <property type="molecule type" value="Genomic_DNA"/>
</dbReference>
<evidence type="ECO:0000256" key="15">
    <source>
        <dbReference type="ARBA" id="ARBA00023136"/>
    </source>
</evidence>
<evidence type="ECO:0000256" key="7">
    <source>
        <dbReference type="ARBA" id="ARBA00017659"/>
    </source>
</evidence>
<evidence type="ECO:0000256" key="4">
    <source>
        <dbReference type="ARBA" id="ARBA00009317"/>
    </source>
</evidence>
<keyword evidence="10 21" id="KW-0812">Transmembrane</keyword>
<keyword evidence="13" id="KW-0460">Magnesium</keyword>
<organism evidence="23 24">
    <name type="scientific">Oopsacas minuta</name>
    <dbReference type="NCBI Taxonomy" id="111878"/>
    <lineage>
        <taxon>Eukaryota</taxon>
        <taxon>Metazoa</taxon>
        <taxon>Porifera</taxon>
        <taxon>Hexactinellida</taxon>
        <taxon>Hexasterophora</taxon>
        <taxon>Lyssacinosida</taxon>
        <taxon>Leucopsacidae</taxon>
        <taxon>Oopsacas</taxon>
    </lineage>
</organism>
<comment type="subcellular location">
    <subcellularLocation>
        <location evidence="2">Endoplasmic reticulum membrane</location>
        <topology evidence="2">Multi-pass membrane protein</topology>
    </subcellularLocation>
</comment>
<evidence type="ECO:0000256" key="9">
    <source>
        <dbReference type="ARBA" id="ARBA00022679"/>
    </source>
</evidence>
<accession>A0AAV7K1Z7</accession>
<dbReference type="Pfam" id="PF21383">
    <property type="entry name" value="DPAGT1_ins"/>
    <property type="match status" value="1"/>
</dbReference>
<dbReference type="Proteomes" id="UP001165289">
    <property type="component" value="Unassembled WGS sequence"/>
</dbReference>
<feature type="domain" description="DPAGT1 insertion" evidence="22">
    <location>
        <begin position="372"/>
        <end position="411"/>
    </location>
</feature>
<dbReference type="EC" id="2.7.8.15" evidence="6"/>
<feature type="transmembrane region" description="Helical" evidence="21">
    <location>
        <begin position="111"/>
        <end position="130"/>
    </location>
</feature>
<protein>
    <recommendedName>
        <fullName evidence="7">UDP-N-acetylglucosamine--dolichyl-phosphate N-acetylglucosaminephosphotransferase</fullName>
        <ecNumber evidence="6">2.7.8.15</ecNumber>
    </recommendedName>
    <alternativeName>
        <fullName evidence="17">GlcNAc-1-P transferase</fullName>
    </alternativeName>
    <alternativeName>
        <fullName evidence="18">N-acetylglucosamine-1-phosphate transferase</fullName>
    </alternativeName>
</protein>
<evidence type="ECO:0000256" key="14">
    <source>
        <dbReference type="ARBA" id="ARBA00022989"/>
    </source>
</evidence>
<dbReference type="GO" id="GO:0003975">
    <property type="term" value="F:UDP-N-acetylglucosamine-dolichyl-phosphate N-acetylglucosaminephosphotransferase activity"/>
    <property type="evidence" value="ECO:0007669"/>
    <property type="project" value="UniProtKB-EC"/>
</dbReference>
<feature type="transmembrane region" description="Helical" evidence="21">
    <location>
        <begin position="327"/>
        <end position="347"/>
    </location>
</feature>
<evidence type="ECO:0000256" key="17">
    <source>
        <dbReference type="ARBA" id="ARBA00029567"/>
    </source>
</evidence>
<keyword evidence="24" id="KW-1185">Reference proteome</keyword>
<keyword evidence="16" id="KW-0325">Glycoprotein</keyword>
<evidence type="ECO:0000256" key="11">
    <source>
        <dbReference type="ARBA" id="ARBA00022723"/>
    </source>
</evidence>
<dbReference type="InterPro" id="IPR048439">
    <property type="entry name" value="DPAGT1_ins"/>
</dbReference>
<comment type="pathway">
    <text evidence="3">Protein modification; protein glycosylation.</text>
</comment>
<evidence type="ECO:0000256" key="5">
    <source>
        <dbReference type="ARBA" id="ARBA00011738"/>
    </source>
</evidence>
<dbReference type="Pfam" id="PF00953">
    <property type="entry name" value="Glycos_transf_4"/>
    <property type="match status" value="1"/>
</dbReference>
<evidence type="ECO:0000256" key="3">
    <source>
        <dbReference type="ARBA" id="ARBA00004922"/>
    </source>
</evidence>
<feature type="transmembrane region" description="Helical" evidence="21">
    <location>
        <begin position="241"/>
        <end position="260"/>
    </location>
</feature>
<feature type="transmembrane region" description="Helical" evidence="21">
    <location>
        <begin position="272"/>
        <end position="291"/>
    </location>
</feature>
<evidence type="ECO:0000256" key="1">
    <source>
        <dbReference type="ARBA" id="ARBA00001946"/>
    </source>
</evidence>
<dbReference type="PANTHER" id="PTHR10571:SF0">
    <property type="entry name" value="UDP-N-ACETYLGLUCOSAMINE--DOLICHYL-PHOSPHATE N-ACETYLGLUCOSAMINEPHOSPHOTRANSFERASE"/>
    <property type="match status" value="1"/>
</dbReference>
<evidence type="ECO:0000256" key="16">
    <source>
        <dbReference type="ARBA" id="ARBA00023180"/>
    </source>
</evidence>
<dbReference type="GO" id="GO:0006488">
    <property type="term" value="P:dolichol-linked oligosaccharide biosynthetic process"/>
    <property type="evidence" value="ECO:0007669"/>
    <property type="project" value="InterPro"/>
</dbReference>